<dbReference type="AlphaFoldDB" id="G5S5B7"/>
<reference evidence="1 2" key="1">
    <citation type="journal article" date="2011" name="BMC Genomics">
        <title>Genome sequencing reveals diversification of virulence factor content and possible host adaptation in distinct subpopulations of Salmonella enterica.</title>
        <authorList>
            <person name="den Bakker H.C."/>
            <person name="Moreno Switt A.I."/>
            <person name="Govoni G."/>
            <person name="Cummings C.A."/>
            <person name="Ranieri M.L."/>
            <person name="Degoricija L."/>
            <person name="Hoelzer K."/>
            <person name="Rodriguez-Rivera L.D."/>
            <person name="Brown S."/>
            <person name="Bolchacova E."/>
            <person name="Furtado M.R."/>
            <person name="Wiedmann M."/>
        </authorList>
    </citation>
    <scope>NUCLEOTIDE SEQUENCE [LARGE SCALE GENOMIC DNA]</scope>
    <source>
        <strain evidence="1 2">R8-2977</strain>
    </source>
</reference>
<accession>G5S5B7</accession>
<evidence type="ECO:0000313" key="2">
    <source>
        <dbReference type="Proteomes" id="UP000004776"/>
    </source>
</evidence>
<organism evidence="1 2">
    <name type="scientific">Salmonella enterica subsp. enterica serovar Urbana str. R8-2977</name>
    <dbReference type="NCBI Taxonomy" id="913084"/>
    <lineage>
        <taxon>Bacteria</taxon>
        <taxon>Pseudomonadati</taxon>
        <taxon>Pseudomonadota</taxon>
        <taxon>Gammaproteobacteria</taxon>
        <taxon>Enterobacterales</taxon>
        <taxon>Enterobacteriaceae</taxon>
        <taxon>Salmonella</taxon>
    </lineage>
</organism>
<feature type="non-terminal residue" evidence="1">
    <location>
        <position position="41"/>
    </location>
</feature>
<gene>
    <name evidence="1" type="ORF">LTSEURB_6700</name>
</gene>
<comment type="caution">
    <text evidence="1">The sequence shown here is derived from an EMBL/GenBank/DDBJ whole genome shotgun (WGS) entry which is preliminary data.</text>
</comment>
<protein>
    <submittedName>
        <fullName evidence="1">Uncharacterized protein</fullName>
    </submittedName>
</protein>
<dbReference type="EMBL" id="AFCW01002457">
    <property type="protein sequence ID" value="EHC96054.1"/>
    <property type="molecule type" value="Genomic_DNA"/>
</dbReference>
<name>G5S5B7_SALET</name>
<dbReference type="Proteomes" id="UP000004776">
    <property type="component" value="Unassembled WGS sequence"/>
</dbReference>
<evidence type="ECO:0000313" key="1">
    <source>
        <dbReference type="EMBL" id="EHC96054.1"/>
    </source>
</evidence>
<proteinExistence type="predicted"/>
<sequence>MHKKILRISYVWKYFQVQGHFSFNIFNWVIKLIQPSAFPHS</sequence>